<keyword evidence="5 9" id="KW-0378">Hydrolase</keyword>
<feature type="binding site" evidence="12">
    <location>
        <position position="198"/>
    </location>
    <ligand>
        <name>Zn(2+)</name>
        <dbReference type="ChEBI" id="CHEBI:29105"/>
    </ligand>
</feature>
<dbReference type="GO" id="GO:0006046">
    <property type="term" value="P:N-acetylglucosamine catabolic process"/>
    <property type="evidence" value="ECO:0007669"/>
    <property type="project" value="TreeGrafter"/>
</dbReference>
<dbReference type="SUPFAM" id="SSF51338">
    <property type="entry name" value="Composite domain of metallo-dependent hydrolases"/>
    <property type="match status" value="1"/>
</dbReference>
<gene>
    <name evidence="14" type="ORF">WS74_0110</name>
</gene>
<feature type="binding site" evidence="11">
    <location>
        <begin position="220"/>
        <end position="221"/>
    </location>
    <ligand>
        <name>substrate</name>
    </ligand>
</feature>
<dbReference type="AlphaFoldDB" id="A0A075TXW6"/>
<evidence type="ECO:0000256" key="5">
    <source>
        <dbReference type="ARBA" id="ARBA00022801"/>
    </source>
</evidence>
<dbReference type="FunFam" id="3.20.20.140:FF:000004">
    <property type="entry name" value="N-acetylglucosamine-6-phosphate deacetylase"/>
    <property type="match status" value="1"/>
</dbReference>
<dbReference type="InterPro" id="IPR032466">
    <property type="entry name" value="Metal_Hydrolase"/>
</dbReference>
<dbReference type="GO" id="GO:0008448">
    <property type="term" value="F:N-acetylglucosamine-6-phosphate deacetylase activity"/>
    <property type="evidence" value="ECO:0007669"/>
    <property type="project" value="UniProtKB-EC"/>
</dbReference>
<dbReference type="OrthoDB" id="9776488at2"/>
<evidence type="ECO:0000256" key="2">
    <source>
        <dbReference type="ARBA" id="ARBA00011899"/>
    </source>
</evidence>
<evidence type="ECO:0000256" key="10">
    <source>
        <dbReference type="PIRSR" id="PIRSR038994-1"/>
    </source>
</evidence>
<reference evidence="14 15" key="1">
    <citation type="journal article" date="2014" name="Genome Announc.">
        <title>Complete Genome Sequences of Fish Pathogenic Weissella ceti Strains WS74 and WS105.</title>
        <authorList>
            <person name="Figueiredo H.C."/>
            <person name="Leal C.A."/>
            <person name="Dorella F.A."/>
            <person name="Carvalho A.F."/>
            <person name="Soares S.C."/>
            <person name="Pereira F.L."/>
            <person name="Azevedo V.A."/>
        </authorList>
    </citation>
    <scope>NUCLEOTIDE SEQUENCE [LARGE SCALE GENOMIC DNA]</scope>
    <source>
        <strain evidence="14 15">WS74</strain>
    </source>
</reference>
<evidence type="ECO:0000256" key="4">
    <source>
        <dbReference type="ARBA" id="ARBA00022723"/>
    </source>
</evidence>
<dbReference type="RefSeq" id="WP_009495612.1">
    <property type="nucleotide sequence ID" value="NZ_CP009223.1"/>
</dbReference>
<evidence type="ECO:0000256" key="8">
    <source>
        <dbReference type="ARBA" id="ARBA00060590"/>
    </source>
</evidence>
<dbReference type="NCBIfam" id="TIGR00221">
    <property type="entry name" value="nagA"/>
    <property type="match status" value="1"/>
</dbReference>
<evidence type="ECO:0000259" key="13">
    <source>
        <dbReference type="Pfam" id="PF01979"/>
    </source>
</evidence>
<dbReference type="InterPro" id="IPR011059">
    <property type="entry name" value="Metal-dep_hydrolase_composite"/>
</dbReference>
<dbReference type="InterPro" id="IPR003764">
    <property type="entry name" value="GlcNAc_6-P_deAcase"/>
</dbReference>
<feature type="active site" description="Proton donor/acceptor" evidence="10">
    <location>
        <position position="275"/>
    </location>
</feature>
<feature type="binding site" evidence="11">
    <location>
        <position position="142"/>
    </location>
    <ligand>
        <name>substrate</name>
    </ligand>
</feature>
<keyword evidence="15" id="KW-1185">Reference proteome</keyword>
<dbReference type="Gene3D" id="2.30.40.10">
    <property type="entry name" value="Urease, subunit C, domain 1"/>
    <property type="match status" value="1"/>
</dbReference>
<evidence type="ECO:0000313" key="14">
    <source>
        <dbReference type="EMBL" id="AIM62362.1"/>
    </source>
</evidence>
<evidence type="ECO:0000313" key="15">
    <source>
        <dbReference type="Proteomes" id="UP000029079"/>
    </source>
</evidence>
<comment type="cofactor">
    <cofactor evidence="12">
        <name>a divalent metal cation</name>
        <dbReference type="ChEBI" id="CHEBI:60240"/>
    </cofactor>
    <text evidence="12">Binds 1 divalent metal cation per subunit.</text>
</comment>
<dbReference type="Gene3D" id="3.20.20.140">
    <property type="entry name" value="Metal-dependent hydrolases"/>
    <property type="match status" value="1"/>
</dbReference>
<dbReference type="STRING" id="759620.WS105_0110"/>
<feature type="binding site" evidence="11">
    <location>
        <position position="228"/>
    </location>
    <ligand>
        <name>substrate</name>
    </ligand>
</feature>
<comment type="similarity">
    <text evidence="1 9">Belongs to the metallo-dependent hydrolases superfamily. NagA family.</text>
</comment>
<evidence type="ECO:0000256" key="11">
    <source>
        <dbReference type="PIRSR" id="PIRSR038994-2"/>
    </source>
</evidence>
<keyword evidence="6 9" id="KW-0119">Carbohydrate metabolism</keyword>
<dbReference type="Pfam" id="PF01979">
    <property type="entry name" value="Amidohydro_1"/>
    <property type="match status" value="1"/>
</dbReference>
<dbReference type="KEGG" id="wce:WS08_0111"/>
<sequence length="392" mass="42835">MSKVLTHVAIYTGDEENPVIKDGFIRFDTTIEAMGSMKAFVPLASDDVTRGDRQVVVPGFVDVHAHGAYGFDTMDGKASDIVNMAHGQITEGITSVFPTTMTQAVENIDQAMLAINEAAQEEPSIVGVHLEGPFINPHYKGAQPEQYIIAPSVELVEKWHHMSGDRVRLITYAPEQADDLAAFESYLLENNIIGSVGHSNATREFLQNESKASHITHLYNAQRPMSHREPGVAGHAMLENSVRAEMIVDGFHIKPDMVKLAYQMKSADRIDLITDSMRAKGLGDGESELGGQKVWVADKQARLEDGTLAGSVLEFDDAFRNIMAFTGASVHEAVKMSSVNQAEEFGLTQKGALQVGKDADFNVFNADFSNLDATYSLGRRFTKADAPKGEMI</sequence>
<feature type="binding site" evidence="12">
    <location>
        <position position="131"/>
    </location>
    <ligand>
        <name>Zn(2+)</name>
        <dbReference type="ChEBI" id="CHEBI:29105"/>
    </ligand>
</feature>
<dbReference type="GO" id="GO:0046872">
    <property type="term" value="F:metal ion binding"/>
    <property type="evidence" value="ECO:0007669"/>
    <property type="project" value="UniProtKB-KW"/>
</dbReference>
<dbReference type="KEGG" id="wci:WS105_0110"/>
<evidence type="ECO:0000256" key="3">
    <source>
        <dbReference type="ARBA" id="ARBA00018029"/>
    </source>
</evidence>
<dbReference type="KEGG" id="wct:WS74_0110"/>
<comment type="catalytic activity">
    <reaction evidence="7">
        <text>N-acetyl-D-glucosamine 6-phosphate + H2O = D-glucosamine 6-phosphate + acetate</text>
        <dbReference type="Rhea" id="RHEA:22936"/>
        <dbReference type="ChEBI" id="CHEBI:15377"/>
        <dbReference type="ChEBI" id="CHEBI:30089"/>
        <dbReference type="ChEBI" id="CHEBI:57513"/>
        <dbReference type="ChEBI" id="CHEBI:58725"/>
        <dbReference type="EC" id="3.5.1.25"/>
    </reaction>
</comment>
<evidence type="ECO:0000256" key="9">
    <source>
        <dbReference type="PIRNR" id="PIRNR038994"/>
    </source>
</evidence>
<protein>
    <recommendedName>
        <fullName evidence="3">N-acetylglucosamine-6-phosphate deacetylase</fullName>
        <ecNumber evidence="2">3.5.1.25</ecNumber>
    </recommendedName>
</protein>
<dbReference type="PANTHER" id="PTHR11113">
    <property type="entry name" value="N-ACETYLGLUCOSAMINE-6-PHOSPHATE DEACETYLASE"/>
    <property type="match status" value="1"/>
</dbReference>
<proteinExistence type="inferred from homology"/>
<comment type="pathway">
    <text evidence="8">Amino-sugar metabolism; N-acetylneuraminate degradation; D-fructose 6-phosphate from N-acetylneuraminate: step 4/5.</text>
</comment>
<evidence type="ECO:0000256" key="1">
    <source>
        <dbReference type="ARBA" id="ARBA00010716"/>
    </source>
</evidence>
<feature type="binding site" evidence="12">
    <location>
        <position position="217"/>
    </location>
    <ligand>
        <name>Zn(2+)</name>
        <dbReference type="ChEBI" id="CHEBI:29105"/>
    </ligand>
</feature>
<accession>A0A075TXW6</accession>
<dbReference type="EC" id="3.5.1.25" evidence="2"/>
<dbReference type="PATRIC" id="fig|759620.7.peg.107"/>
<evidence type="ECO:0000256" key="12">
    <source>
        <dbReference type="PIRSR" id="PIRSR038994-3"/>
    </source>
</evidence>
<name>A0A075TXW6_9LACO</name>
<dbReference type="PIRSF" id="PIRSF038994">
    <property type="entry name" value="NagA"/>
    <property type="match status" value="1"/>
</dbReference>
<dbReference type="EMBL" id="CP009223">
    <property type="protein sequence ID" value="AIM62362.1"/>
    <property type="molecule type" value="Genomic_DNA"/>
</dbReference>
<keyword evidence="4 12" id="KW-0479">Metal-binding</keyword>
<feature type="domain" description="Amidohydrolase-related" evidence="13">
    <location>
        <begin position="55"/>
        <end position="371"/>
    </location>
</feature>
<evidence type="ECO:0000256" key="7">
    <source>
        <dbReference type="ARBA" id="ARBA00047647"/>
    </source>
</evidence>
<dbReference type="Proteomes" id="UP000029079">
    <property type="component" value="Chromosome"/>
</dbReference>
<dbReference type="SUPFAM" id="SSF51556">
    <property type="entry name" value="Metallo-dependent hydrolases"/>
    <property type="match status" value="1"/>
</dbReference>
<dbReference type="InterPro" id="IPR006680">
    <property type="entry name" value="Amidohydro-rel"/>
</dbReference>
<dbReference type="PANTHER" id="PTHR11113:SF14">
    <property type="entry name" value="N-ACETYLGLUCOSAMINE-6-PHOSPHATE DEACETYLASE"/>
    <property type="match status" value="1"/>
</dbReference>
<reference evidence="15" key="2">
    <citation type="submission" date="2014-08" db="EMBL/GenBank/DDBJ databases">
        <title>Complete genome of Weissella ceti strain WS74 isolated from diseased rainbow trout in Brazil.</title>
        <authorList>
            <person name="Figueiredo H.C.P."/>
            <person name="Leal C.A.G."/>
            <person name="Pereira F.L."/>
            <person name="Soares S.C."/>
            <person name="Dorella F.A."/>
            <person name="Carvalho A.F."/>
            <person name="Azevedo V.A.C."/>
        </authorList>
    </citation>
    <scope>NUCLEOTIDE SEQUENCE [LARGE SCALE GENOMIC DNA]</scope>
    <source>
        <strain evidence="15">WS74</strain>
    </source>
</reference>
<organism evidence="14 15">
    <name type="scientific">Weissella ceti</name>
    <dbReference type="NCBI Taxonomy" id="759620"/>
    <lineage>
        <taxon>Bacteria</taxon>
        <taxon>Bacillati</taxon>
        <taxon>Bacillota</taxon>
        <taxon>Bacilli</taxon>
        <taxon>Lactobacillales</taxon>
        <taxon>Lactobacillaceae</taxon>
        <taxon>Weissella</taxon>
    </lineage>
</organism>
<feature type="binding site" evidence="11">
    <location>
        <position position="252"/>
    </location>
    <ligand>
        <name>substrate</name>
    </ligand>
</feature>
<evidence type="ECO:0000256" key="6">
    <source>
        <dbReference type="ARBA" id="ARBA00023277"/>
    </source>
</evidence>
<feature type="binding site" evidence="11">
    <location>
        <begin position="308"/>
        <end position="310"/>
    </location>
    <ligand>
        <name>substrate</name>
    </ligand>
</feature>
<dbReference type="CDD" id="cd00854">
    <property type="entry name" value="NagA"/>
    <property type="match status" value="1"/>
</dbReference>